<dbReference type="Gene3D" id="3.40.1410.10">
    <property type="entry name" value="Chorismate lyase-like"/>
    <property type="match status" value="1"/>
</dbReference>
<dbReference type="InterPro" id="IPR000524">
    <property type="entry name" value="Tscrpt_reg_HTH_GntR"/>
</dbReference>
<evidence type="ECO:0000313" key="6">
    <source>
        <dbReference type="Proteomes" id="UP001205965"/>
    </source>
</evidence>
<dbReference type="PRINTS" id="PR00035">
    <property type="entry name" value="HTHGNTR"/>
</dbReference>
<dbReference type="InterPro" id="IPR011663">
    <property type="entry name" value="UTRA"/>
</dbReference>
<sequence>MNLQSRRSPTYLVIADGIRGQIDSRGLAPGDRLPTERELVEEFGVARMTVRHALDVLQMEGLIERRRGRTGGTFVRSAPPVVELTRMEGVLPQLRQLGMTVGCEVHRAMTVPAENSVAEALRIDPGAPVFRIVRVHSVEGTPMVIEKTHFPEERVPGLLDADLSGHMYELLGSRWNLRPVHKAETIIPGVASAWEQEVLGITGNQPLLRICRNTTTGDGVPLEHAVGVLRSDVARIRVVTGVPVGG</sequence>
<dbReference type="Pfam" id="PF07702">
    <property type="entry name" value="UTRA"/>
    <property type="match status" value="1"/>
</dbReference>
<dbReference type="SMART" id="SM00866">
    <property type="entry name" value="UTRA"/>
    <property type="match status" value="1"/>
</dbReference>
<dbReference type="PROSITE" id="PS50949">
    <property type="entry name" value="HTH_GNTR"/>
    <property type="match status" value="1"/>
</dbReference>
<organism evidence="5 6">
    <name type="scientific">Corynebacterium lemuris</name>
    <dbReference type="NCBI Taxonomy" id="1859292"/>
    <lineage>
        <taxon>Bacteria</taxon>
        <taxon>Bacillati</taxon>
        <taxon>Actinomycetota</taxon>
        <taxon>Actinomycetes</taxon>
        <taxon>Mycobacteriales</taxon>
        <taxon>Corynebacteriaceae</taxon>
        <taxon>Corynebacterium</taxon>
    </lineage>
</organism>
<keyword evidence="6" id="KW-1185">Reference proteome</keyword>
<dbReference type="EMBL" id="JANWTC010000009">
    <property type="protein sequence ID" value="MCS5480343.1"/>
    <property type="molecule type" value="Genomic_DNA"/>
</dbReference>
<protein>
    <submittedName>
        <fullName evidence="5">GntR family transcriptional regulator</fullName>
    </submittedName>
</protein>
<evidence type="ECO:0000256" key="1">
    <source>
        <dbReference type="ARBA" id="ARBA00023015"/>
    </source>
</evidence>
<keyword evidence="3" id="KW-0804">Transcription</keyword>
<evidence type="ECO:0000256" key="2">
    <source>
        <dbReference type="ARBA" id="ARBA00023125"/>
    </source>
</evidence>
<dbReference type="SUPFAM" id="SSF64288">
    <property type="entry name" value="Chorismate lyase-like"/>
    <property type="match status" value="1"/>
</dbReference>
<comment type="caution">
    <text evidence="5">The sequence shown here is derived from an EMBL/GenBank/DDBJ whole genome shotgun (WGS) entry which is preliminary data.</text>
</comment>
<evidence type="ECO:0000256" key="3">
    <source>
        <dbReference type="ARBA" id="ARBA00023163"/>
    </source>
</evidence>
<dbReference type="InterPro" id="IPR028978">
    <property type="entry name" value="Chorismate_lyase_/UTRA_dom_sf"/>
</dbReference>
<feature type="domain" description="HTH gntR-type" evidence="4">
    <location>
        <begin position="8"/>
        <end position="78"/>
    </location>
</feature>
<evidence type="ECO:0000259" key="4">
    <source>
        <dbReference type="PROSITE" id="PS50949"/>
    </source>
</evidence>
<accession>A0ABT2FYM2</accession>
<dbReference type="PANTHER" id="PTHR44846:SF17">
    <property type="entry name" value="GNTR-FAMILY TRANSCRIPTIONAL REGULATOR"/>
    <property type="match status" value="1"/>
</dbReference>
<keyword evidence="2" id="KW-0238">DNA-binding</keyword>
<dbReference type="Gene3D" id="1.10.10.10">
    <property type="entry name" value="Winged helix-like DNA-binding domain superfamily/Winged helix DNA-binding domain"/>
    <property type="match status" value="1"/>
</dbReference>
<evidence type="ECO:0000313" key="5">
    <source>
        <dbReference type="EMBL" id="MCS5480343.1"/>
    </source>
</evidence>
<gene>
    <name evidence="5" type="ORF">NYP18_11835</name>
</gene>
<dbReference type="InterPro" id="IPR036390">
    <property type="entry name" value="WH_DNA-bd_sf"/>
</dbReference>
<keyword evidence="1" id="KW-0805">Transcription regulation</keyword>
<dbReference type="SUPFAM" id="SSF46785">
    <property type="entry name" value="Winged helix' DNA-binding domain"/>
    <property type="match status" value="1"/>
</dbReference>
<dbReference type="PANTHER" id="PTHR44846">
    <property type="entry name" value="MANNOSYL-D-GLYCERATE TRANSPORT/METABOLISM SYSTEM REPRESSOR MNGR-RELATED"/>
    <property type="match status" value="1"/>
</dbReference>
<dbReference type="RefSeq" id="WP_259428406.1">
    <property type="nucleotide sequence ID" value="NZ_JANWTC010000009.1"/>
</dbReference>
<dbReference type="CDD" id="cd07377">
    <property type="entry name" value="WHTH_GntR"/>
    <property type="match status" value="1"/>
</dbReference>
<name>A0ABT2FYM2_9CORY</name>
<proteinExistence type="predicted"/>
<dbReference type="InterPro" id="IPR036388">
    <property type="entry name" value="WH-like_DNA-bd_sf"/>
</dbReference>
<reference evidence="5 6" key="1">
    <citation type="submission" date="2022-08" db="EMBL/GenBank/DDBJ databases">
        <title>YIM 101645 draft genome.</title>
        <authorList>
            <person name="Chen X."/>
        </authorList>
    </citation>
    <scope>NUCLEOTIDE SEQUENCE [LARGE SCALE GENOMIC DNA]</scope>
    <source>
        <strain evidence="5 6">YIM 101645</strain>
    </source>
</reference>
<dbReference type="SMART" id="SM00345">
    <property type="entry name" value="HTH_GNTR"/>
    <property type="match status" value="1"/>
</dbReference>
<dbReference type="Proteomes" id="UP001205965">
    <property type="component" value="Unassembled WGS sequence"/>
</dbReference>
<dbReference type="Pfam" id="PF00392">
    <property type="entry name" value="GntR"/>
    <property type="match status" value="1"/>
</dbReference>
<dbReference type="InterPro" id="IPR050679">
    <property type="entry name" value="Bact_HTH_transcr_reg"/>
</dbReference>